<gene>
    <name evidence="2" type="ORF">ALC53_12384</name>
</gene>
<name>A0A195AYH0_9HYME</name>
<keyword evidence="3" id="KW-1185">Reference proteome</keyword>
<evidence type="ECO:0000256" key="1">
    <source>
        <dbReference type="SAM" id="MobiDB-lite"/>
    </source>
</evidence>
<accession>A0A195AYH0</accession>
<protein>
    <submittedName>
        <fullName evidence="2">Uncharacterized protein</fullName>
    </submittedName>
</protein>
<evidence type="ECO:0000313" key="3">
    <source>
        <dbReference type="Proteomes" id="UP000078540"/>
    </source>
</evidence>
<sequence>MAYPGLRLPKGYLVATTRVYTPEPSSEYYTPPVTSLCYGLCHTNSSFNLSGERRRTSYPMERSLDERHPQDWLLFDHHKRERLPLYPSTYLYPPSTALKALVEYSALFTIIAKNYDAYTFQAVSLVSAKLSRLYCLARLTVNFACWVAIIEIQGEAEDMKYETLRANLLETNGGRHGIVARNLLILFPEGRRWVPSTYLAPRLVTGGSLILIRSPIAFNLERSSMPGIHLESNAKRLGSTVTIGFHVRMISRVRRVDILAAGSAGDDVWHRMRDGRRVESRRPSDETPERLLSVPETGRRLRLQQSPPKFQEKSRRGKYAAPTDVTPRCIMALVSCDKDIFNRELYYIYLDAKRKVIYVIKNSFD</sequence>
<proteinExistence type="predicted"/>
<dbReference type="EMBL" id="KQ976703">
    <property type="protein sequence ID" value="KYM77090.1"/>
    <property type="molecule type" value="Genomic_DNA"/>
</dbReference>
<feature type="compositionally biased region" description="Basic and acidic residues" evidence="1">
    <location>
        <begin position="275"/>
        <end position="289"/>
    </location>
</feature>
<dbReference type="Proteomes" id="UP000078540">
    <property type="component" value="Unassembled WGS sequence"/>
</dbReference>
<evidence type="ECO:0000313" key="2">
    <source>
        <dbReference type="EMBL" id="KYM77090.1"/>
    </source>
</evidence>
<reference evidence="2 3" key="1">
    <citation type="submission" date="2015-09" db="EMBL/GenBank/DDBJ databases">
        <title>Atta colombica WGS genome.</title>
        <authorList>
            <person name="Nygaard S."/>
            <person name="Hu H."/>
            <person name="Boomsma J."/>
            <person name="Zhang G."/>
        </authorList>
    </citation>
    <scope>NUCLEOTIDE SEQUENCE [LARGE SCALE GENOMIC DNA]</scope>
    <source>
        <strain evidence="2">Treedump-2</strain>
        <tissue evidence="2">Whole body</tissue>
    </source>
</reference>
<feature type="region of interest" description="Disordered" evidence="1">
    <location>
        <begin position="275"/>
        <end position="321"/>
    </location>
</feature>
<organism evidence="2 3">
    <name type="scientific">Atta colombica</name>
    <dbReference type="NCBI Taxonomy" id="520822"/>
    <lineage>
        <taxon>Eukaryota</taxon>
        <taxon>Metazoa</taxon>
        <taxon>Ecdysozoa</taxon>
        <taxon>Arthropoda</taxon>
        <taxon>Hexapoda</taxon>
        <taxon>Insecta</taxon>
        <taxon>Pterygota</taxon>
        <taxon>Neoptera</taxon>
        <taxon>Endopterygota</taxon>
        <taxon>Hymenoptera</taxon>
        <taxon>Apocrita</taxon>
        <taxon>Aculeata</taxon>
        <taxon>Formicoidea</taxon>
        <taxon>Formicidae</taxon>
        <taxon>Myrmicinae</taxon>
        <taxon>Atta</taxon>
    </lineage>
</organism>
<dbReference type="AlphaFoldDB" id="A0A195AYH0"/>